<dbReference type="EMBL" id="JAAIUW010000011">
    <property type="protein sequence ID" value="KAF7810434.1"/>
    <property type="molecule type" value="Genomic_DNA"/>
</dbReference>
<protein>
    <submittedName>
        <fullName evidence="1">Uncharacterized protein</fullName>
    </submittedName>
</protein>
<dbReference type="AlphaFoldDB" id="A0A834T602"/>
<proteinExistence type="predicted"/>
<evidence type="ECO:0000313" key="1">
    <source>
        <dbReference type="EMBL" id="KAF7810434.1"/>
    </source>
</evidence>
<comment type="caution">
    <text evidence="1">The sequence shown here is derived from an EMBL/GenBank/DDBJ whole genome shotgun (WGS) entry which is preliminary data.</text>
</comment>
<reference evidence="1" key="1">
    <citation type="submission" date="2020-09" db="EMBL/GenBank/DDBJ databases">
        <title>Genome-Enabled Discovery of Anthraquinone Biosynthesis in Senna tora.</title>
        <authorList>
            <person name="Kang S.-H."/>
            <person name="Pandey R.P."/>
            <person name="Lee C.-M."/>
            <person name="Sim J.-S."/>
            <person name="Jeong J.-T."/>
            <person name="Choi B.-S."/>
            <person name="Jung M."/>
            <person name="Ginzburg D."/>
            <person name="Zhao K."/>
            <person name="Won S.Y."/>
            <person name="Oh T.-J."/>
            <person name="Yu Y."/>
            <person name="Kim N.-H."/>
            <person name="Lee O.R."/>
            <person name="Lee T.-H."/>
            <person name="Bashyal P."/>
            <person name="Kim T.-S."/>
            <person name="Lee W.-H."/>
            <person name="Kawkins C."/>
            <person name="Kim C.-K."/>
            <person name="Kim J.S."/>
            <person name="Ahn B.O."/>
            <person name="Rhee S.Y."/>
            <person name="Sohng J.K."/>
        </authorList>
    </citation>
    <scope>NUCLEOTIDE SEQUENCE</scope>
    <source>
        <tissue evidence="1">Leaf</tissue>
    </source>
</reference>
<name>A0A834T602_9FABA</name>
<gene>
    <name evidence="1" type="ORF">G2W53_037177</name>
</gene>
<evidence type="ECO:0000313" key="2">
    <source>
        <dbReference type="Proteomes" id="UP000634136"/>
    </source>
</evidence>
<keyword evidence="2" id="KW-1185">Reference proteome</keyword>
<dbReference type="Proteomes" id="UP000634136">
    <property type="component" value="Unassembled WGS sequence"/>
</dbReference>
<sequence length="148" mass="16406">MPKNGPQKPMKAPMKPWADPTKLSGVLSMVEDLEELNDADSDKTFYSSDKETASEVNLDVSSLLKPKSKKSPHASAFMYDPHPTATSTLAFINAQLEEIHGELMVVRKEIYEVHRAIADTRALVKMVDHHVKPKPESYVPIPAPPTEA</sequence>
<accession>A0A834T602</accession>
<organism evidence="1 2">
    <name type="scientific">Senna tora</name>
    <dbReference type="NCBI Taxonomy" id="362788"/>
    <lineage>
        <taxon>Eukaryota</taxon>
        <taxon>Viridiplantae</taxon>
        <taxon>Streptophyta</taxon>
        <taxon>Embryophyta</taxon>
        <taxon>Tracheophyta</taxon>
        <taxon>Spermatophyta</taxon>
        <taxon>Magnoliopsida</taxon>
        <taxon>eudicotyledons</taxon>
        <taxon>Gunneridae</taxon>
        <taxon>Pentapetalae</taxon>
        <taxon>rosids</taxon>
        <taxon>fabids</taxon>
        <taxon>Fabales</taxon>
        <taxon>Fabaceae</taxon>
        <taxon>Caesalpinioideae</taxon>
        <taxon>Cassia clade</taxon>
        <taxon>Senna</taxon>
    </lineage>
</organism>